<feature type="transmembrane region" description="Helical" evidence="4">
    <location>
        <begin position="282"/>
        <end position="302"/>
    </location>
</feature>
<feature type="transmembrane region" description="Helical" evidence="4">
    <location>
        <begin position="229"/>
        <end position="249"/>
    </location>
</feature>
<dbReference type="GO" id="GO:0016757">
    <property type="term" value="F:glycosyltransferase activity"/>
    <property type="evidence" value="ECO:0007669"/>
    <property type="project" value="UniProtKB-KW"/>
</dbReference>
<comment type="similarity">
    <text evidence="1">Belongs to the glycosyltransferase 2 family.</text>
</comment>
<dbReference type="PANTHER" id="PTHR43630">
    <property type="entry name" value="POLY-BETA-1,6-N-ACETYL-D-GLUCOSAMINE SYNTHASE"/>
    <property type="match status" value="1"/>
</dbReference>
<gene>
    <name evidence="6" type="ORF">ENT66_03055</name>
</gene>
<organism evidence="6">
    <name type="scientific">Thermodesulfobacterium geofontis</name>
    <dbReference type="NCBI Taxonomy" id="1295609"/>
    <lineage>
        <taxon>Bacteria</taxon>
        <taxon>Pseudomonadati</taxon>
        <taxon>Thermodesulfobacteriota</taxon>
        <taxon>Thermodesulfobacteria</taxon>
        <taxon>Thermodesulfobacteriales</taxon>
        <taxon>Thermodesulfobacteriaceae</taxon>
        <taxon>Thermodesulfobacterium</taxon>
    </lineage>
</organism>
<name>A0A7C4JQZ3_9BACT</name>
<evidence type="ECO:0000256" key="4">
    <source>
        <dbReference type="SAM" id="Phobius"/>
    </source>
</evidence>
<feature type="transmembrane region" description="Helical" evidence="4">
    <location>
        <begin position="255"/>
        <end position="275"/>
    </location>
</feature>
<keyword evidence="4" id="KW-1133">Transmembrane helix</keyword>
<evidence type="ECO:0000256" key="3">
    <source>
        <dbReference type="ARBA" id="ARBA00022679"/>
    </source>
</evidence>
<sequence>MKVSLVTTVLNERDNIEEFMRSVISQKKKPDEFIIVDGGSTDGTYEILKRYSKKYKWIKVIQVKGASIGRGRNIAIESSKNEIIACTDAGCILDKNWLDEITKPFKIKNVDVVVGIYRPYCRNDFEYFQGLLVVKDPEKIFGVPSRMSIRSIAFKKECWKKVGKLPESYGGDDTLFNIKLKDLGCRFYFARRAVVYWRMRKNLCSFAKQFYRYAKGDAHHGNILRIKRILCSFILVNIFILLLCILVIFKKLYALYTIISMSFIFILLYGVYFFIKTRKIFAIIWVPMLFLVKNISYFLGLWRGLIGMISKNKRKIRCVL</sequence>
<protein>
    <submittedName>
        <fullName evidence="6">Glycosyltransferase</fullName>
    </submittedName>
</protein>
<dbReference type="EMBL" id="DSZN01000058">
    <property type="protein sequence ID" value="HGQ85355.1"/>
    <property type="molecule type" value="Genomic_DNA"/>
</dbReference>
<evidence type="ECO:0000256" key="1">
    <source>
        <dbReference type="ARBA" id="ARBA00006739"/>
    </source>
</evidence>
<dbReference type="AlphaFoldDB" id="A0A7C4JQZ3"/>
<evidence type="ECO:0000313" key="6">
    <source>
        <dbReference type="EMBL" id="HGQ85355.1"/>
    </source>
</evidence>
<evidence type="ECO:0000259" key="5">
    <source>
        <dbReference type="Pfam" id="PF00535"/>
    </source>
</evidence>
<dbReference type="SUPFAM" id="SSF53448">
    <property type="entry name" value="Nucleotide-diphospho-sugar transferases"/>
    <property type="match status" value="1"/>
</dbReference>
<reference evidence="6" key="1">
    <citation type="journal article" date="2020" name="mSystems">
        <title>Genome- and Community-Level Interaction Insights into Carbon Utilization and Element Cycling Functions of Hydrothermarchaeota in Hydrothermal Sediment.</title>
        <authorList>
            <person name="Zhou Z."/>
            <person name="Liu Y."/>
            <person name="Xu W."/>
            <person name="Pan J."/>
            <person name="Luo Z.H."/>
            <person name="Li M."/>
        </authorList>
    </citation>
    <scope>NUCLEOTIDE SEQUENCE [LARGE SCALE GENOMIC DNA]</scope>
    <source>
        <strain evidence="6">SpSt-6</strain>
    </source>
</reference>
<feature type="domain" description="Glycosyltransferase 2-like" evidence="5">
    <location>
        <begin position="4"/>
        <end position="133"/>
    </location>
</feature>
<accession>A0A7C4JQZ3</accession>
<dbReference type="InterPro" id="IPR001173">
    <property type="entry name" value="Glyco_trans_2-like"/>
</dbReference>
<comment type="caution">
    <text evidence="6">The sequence shown here is derived from an EMBL/GenBank/DDBJ whole genome shotgun (WGS) entry which is preliminary data.</text>
</comment>
<keyword evidence="4" id="KW-0812">Transmembrane</keyword>
<dbReference type="Pfam" id="PF00535">
    <property type="entry name" value="Glycos_transf_2"/>
    <property type="match status" value="1"/>
</dbReference>
<dbReference type="InterPro" id="IPR029044">
    <property type="entry name" value="Nucleotide-diphossugar_trans"/>
</dbReference>
<keyword evidence="3 6" id="KW-0808">Transferase</keyword>
<proteinExistence type="inferred from homology"/>
<evidence type="ECO:0000256" key="2">
    <source>
        <dbReference type="ARBA" id="ARBA00022676"/>
    </source>
</evidence>
<dbReference type="Gene3D" id="3.90.550.10">
    <property type="entry name" value="Spore Coat Polysaccharide Biosynthesis Protein SpsA, Chain A"/>
    <property type="match status" value="1"/>
</dbReference>
<keyword evidence="2" id="KW-0328">Glycosyltransferase</keyword>
<keyword evidence="4" id="KW-0472">Membrane</keyword>
<dbReference type="PANTHER" id="PTHR43630:SF1">
    <property type="entry name" value="POLY-BETA-1,6-N-ACETYL-D-GLUCOSAMINE SYNTHASE"/>
    <property type="match status" value="1"/>
</dbReference>